<dbReference type="EMBL" id="FSQX01000001">
    <property type="protein sequence ID" value="SIN61154.1"/>
    <property type="molecule type" value="Genomic_DNA"/>
</dbReference>
<evidence type="ECO:0000313" key="5">
    <source>
        <dbReference type="EMBL" id="SEN73355.1"/>
    </source>
</evidence>
<proteinExistence type="predicted"/>
<dbReference type="InterPro" id="IPR015797">
    <property type="entry name" value="NUDIX_hydrolase-like_dom_sf"/>
</dbReference>
<evidence type="ECO:0000313" key="6">
    <source>
        <dbReference type="EMBL" id="SIN61154.1"/>
    </source>
</evidence>
<accession>A0A1N6DER3</accession>
<reference evidence="4 9" key="3">
    <citation type="submission" date="2020-03" db="EMBL/GenBank/DDBJ databases">
        <title>Complete Genome Sequence of Halomonas meridiana strain Eplume2, isolated from hydrothermal-plume in the north east Pacific Ocean.</title>
        <authorList>
            <person name="Kurihara Y."/>
            <person name="Kawai S."/>
            <person name="Sakai A."/>
            <person name="Galipon J."/>
            <person name="Arakawa K."/>
        </authorList>
    </citation>
    <scope>NUCLEOTIDE SEQUENCE [LARGE SCALE GENOMIC DNA]</scope>
    <source>
        <strain evidence="4 9">Eplume2</strain>
    </source>
</reference>
<dbReference type="Pfam" id="PF00293">
    <property type="entry name" value="NUDIX"/>
    <property type="match status" value="1"/>
</dbReference>
<reference evidence="6 7" key="2">
    <citation type="submission" date="2016-11" db="EMBL/GenBank/DDBJ databases">
        <authorList>
            <person name="Jaros S."/>
            <person name="Januszkiewicz K."/>
            <person name="Wedrychowicz H."/>
        </authorList>
    </citation>
    <scope>NUCLEOTIDE SEQUENCE [LARGE SCALE GENOMIC DNA]</scope>
    <source>
        <strain evidence="6 7">ACAM 239</strain>
    </source>
</reference>
<protein>
    <submittedName>
        <fullName evidence="6">ADP-ribose pyrophosphatase YjhB, NUDIX family</fullName>
    </submittedName>
</protein>
<evidence type="ECO:0000313" key="7">
    <source>
        <dbReference type="Proteomes" id="UP000185024"/>
    </source>
</evidence>
<keyword evidence="2" id="KW-0378">Hydrolase</keyword>
<evidence type="ECO:0000313" key="8">
    <source>
        <dbReference type="Proteomes" id="UP000199493"/>
    </source>
</evidence>
<evidence type="ECO:0000259" key="3">
    <source>
        <dbReference type="PROSITE" id="PS51462"/>
    </source>
</evidence>
<feature type="domain" description="Nudix hydrolase" evidence="3">
    <location>
        <begin position="6"/>
        <end position="143"/>
    </location>
</feature>
<dbReference type="GeneID" id="97276111"/>
<dbReference type="Proteomes" id="UP000185024">
    <property type="component" value="Unassembled WGS sequence"/>
</dbReference>
<evidence type="ECO:0000313" key="4">
    <source>
        <dbReference type="EMBL" id="BCB73041.1"/>
    </source>
</evidence>
<dbReference type="PANTHER" id="PTHR43046">
    <property type="entry name" value="GDP-MANNOSE MANNOSYL HYDROLASE"/>
    <property type="match status" value="1"/>
</dbReference>
<gene>
    <name evidence="4" type="ORF">HMEPL2_33920</name>
    <name evidence="5" type="ORF">SAMN04490369_10225</name>
    <name evidence="6" type="ORF">SAMN05878438_0419</name>
</gene>
<dbReference type="GO" id="GO:0016787">
    <property type="term" value="F:hydrolase activity"/>
    <property type="evidence" value="ECO:0007669"/>
    <property type="project" value="UniProtKB-KW"/>
</dbReference>
<name>A0A1N6DER3_9GAMM</name>
<comment type="cofactor">
    <cofactor evidence="1">
        <name>Mg(2+)</name>
        <dbReference type="ChEBI" id="CHEBI:18420"/>
    </cofactor>
</comment>
<reference evidence="5 8" key="1">
    <citation type="submission" date="2016-10" db="EMBL/GenBank/DDBJ databases">
        <authorList>
            <person name="de Groot N.N."/>
        </authorList>
    </citation>
    <scope>NUCLEOTIDE SEQUENCE [LARGE SCALE GENOMIC DNA]</scope>
    <source>
        <strain evidence="5 8">558</strain>
    </source>
</reference>
<dbReference type="EMBL" id="FODB01000022">
    <property type="protein sequence ID" value="SEN73355.1"/>
    <property type="molecule type" value="Genomic_DNA"/>
</dbReference>
<dbReference type="STRING" id="77097.SAMN04490369_10225"/>
<dbReference type="Proteomes" id="UP000199493">
    <property type="component" value="Unassembled WGS sequence"/>
</dbReference>
<evidence type="ECO:0000256" key="2">
    <source>
        <dbReference type="ARBA" id="ARBA00022801"/>
    </source>
</evidence>
<organism evidence="6 7">
    <name type="scientific">Vreelandella aquamarina</name>
    <dbReference type="NCBI Taxonomy" id="77097"/>
    <lineage>
        <taxon>Bacteria</taxon>
        <taxon>Pseudomonadati</taxon>
        <taxon>Pseudomonadota</taxon>
        <taxon>Gammaproteobacteria</taxon>
        <taxon>Oceanospirillales</taxon>
        <taxon>Halomonadaceae</taxon>
        <taxon>Vreelandella</taxon>
    </lineage>
</organism>
<dbReference type="Gene3D" id="3.90.79.10">
    <property type="entry name" value="Nucleoside Triphosphate Pyrophosphohydrolase"/>
    <property type="match status" value="1"/>
</dbReference>
<dbReference type="PROSITE" id="PS51462">
    <property type="entry name" value="NUDIX"/>
    <property type="match status" value="1"/>
</dbReference>
<accession>A0A1H8IYV7</accession>
<evidence type="ECO:0000313" key="9">
    <source>
        <dbReference type="Proteomes" id="UP000501053"/>
    </source>
</evidence>
<evidence type="ECO:0000256" key="1">
    <source>
        <dbReference type="ARBA" id="ARBA00001946"/>
    </source>
</evidence>
<dbReference type="SUPFAM" id="SSF55811">
    <property type="entry name" value="Nudix"/>
    <property type="match status" value="1"/>
</dbReference>
<keyword evidence="9" id="KW-1185">Reference proteome</keyword>
<dbReference type="EMBL" id="AP022869">
    <property type="protein sequence ID" value="BCB73041.1"/>
    <property type="molecule type" value="Genomic_DNA"/>
</dbReference>
<dbReference type="Proteomes" id="UP000501053">
    <property type="component" value="Chromosome"/>
</dbReference>
<dbReference type="AlphaFoldDB" id="A0A1N6DER3"/>
<dbReference type="PANTHER" id="PTHR43046:SF14">
    <property type="entry name" value="MUTT_NUDIX FAMILY PROTEIN"/>
    <property type="match status" value="1"/>
</dbReference>
<sequence length="159" mass="17662">MTPDTQAARQVQLLVVDTQGRLLLKREASPPHWTLLGSALAHDEDYPAAAIRLLFEEAGLTCPLGPLLRQRAHTAKAGQTGEERFFLVRCPDTQLDTHDNAQGRLMLDDSRDATPCYAWWPLSEIQSSESDTFAPSWLPELLASVLFSEMMMPTSAARL</sequence>
<dbReference type="RefSeq" id="WP_054641277.1">
    <property type="nucleotide sequence ID" value="NZ_AP022869.1"/>
</dbReference>
<dbReference type="InterPro" id="IPR000086">
    <property type="entry name" value="NUDIX_hydrolase_dom"/>
</dbReference>